<name>A0A2K4WGJ9_9PSED</name>
<evidence type="ECO:0000256" key="2">
    <source>
        <dbReference type="ARBA" id="ARBA00004533"/>
    </source>
</evidence>
<dbReference type="CDD" id="cd12914">
    <property type="entry name" value="PDC1_DGC_like"/>
    <property type="match status" value="1"/>
</dbReference>
<dbReference type="InterPro" id="IPR043128">
    <property type="entry name" value="Rev_trsase/Diguanyl_cyclase"/>
</dbReference>
<dbReference type="InterPro" id="IPR029787">
    <property type="entry name" value="Nucleotide_cyclase"/>
</dbReference>
<dbReference type="CDD" id="cd01949">
    <property type="entry name" value="GGDEF"/>
    <property type="match status" value="1"/>
</dbReference>
<evidence type="ECO:0000313" key="7">
    <source>
        <dbReference type="EMBL" id="SOS34954.1"/>
    </source>
</evidence>
<keyword evidence="5" id="KW-0472">Membrane</keyword>
<dbReference type="AlphaFoldDB" id="A0A2K4WGJ9"/>
<dbReference type="Pfam" id="PF00990">
    <property type="entry name" value="GGDEF"/>
    <property type="match status" value="1"/>
</dbReference>
<keyword evidence="5" id="KW-1133">Transmembrane helix</keyword>
<feature type="transmembrane region" description="Helical" evidence="5">
    <location>
        <begin position="282"/>
        <end position="304"/>
    </location>
</feature>
<gene>
    <name evidence="7" type="ORF">CFBP6411_03597</name>
</gene>
<dbReference type="SMART" id="SM00267">
    <property type="entry name" value="GGDEF"/>
    <property type="match status" value="1"/>
</dbReference>
<evidence type="ECO:0000256" key="4">
    <source>
        <dbReference type="ARBA" id="ARBA00034247"/>
    </source>
</evidence>
<comment type="cofactor">
    <cofactor evidence="1">
        <name>Mg(2+)</name>
        <dbReference type="ChEBI" id="CHEBI:18420"/>
    </cofactor>
</comment>
<evidence type="ECO:0000259" key="6">
    <source>
        <dbReference type="PROSITE" id="PS50887"/>
    </source>
</evidence>
<accession>A0A2K4WGJ9</accession>
<evidence type="ECO:0000256" key="1">
    <source>
        <dbReference type="ARBA" id="ARBA00001946"/>
    </source>
</evidence>
<dbReference type="FunFam" id="3.30.70.270:FF:000001">
    <property type="entry name" value="Diguanylate cyclase domain protein"/>
    <property type="match status" value="1"/>
</dbReference>
<dbReference type="Proteomes" id="UP000238093">
    <property type="component" value="Chromosome I"/>
</dbReference>
<dbReference type="PANTHER" id="PTHR45138:SF9">
    <property type="entry name" value="DIGUANYLATE CYCLASE DGCM-RELATED"/>
    <property type="match status" value="1"/>
</dbReference>
<reference evidence="8" key="1">
    <citation type="submission" date="2017-11" db="EMBL/GenBank/DDBJ databases">
        <authorList>
            <person name="Blom J."/>
        </authorList>
    </citation>
    <scope>NUCLEOTIDE SEQUENCE [LARGE SCALE GENOMIC DNA]</scope>
</reference>
<protein>
    <recommendedName>
        <fullName evidence="3">diguanylate cyclase</fullName>
        <ecNumber evidence="3">2.7.7.65</ecNumber>
    </recommendedName>
</protein>
<dbReference type="Pfam" id="PF22588">
    <property type="entry name" value="dCache_1_like"/>
    <property type="match status" value="1"/>
</dbReference>
<feature type="domain" description="GGDEF" evidence="6">
    <location>
        <begin position="365"/>
        <end position="501"/>
    </location>
</feature>
<evidence type="ECO:0000313" key="8">
    <source>
        <dbReference type="Proteomes" id="UP000238093"/>
    </source>
</evidence>
<dbReference type="InterPro" id="IPR054327">
    <property type="entry name" value="His-kinase-like_sensor"/>
</dbReference>
<keyword evidence="5" id="KW-0812">Transmembrane</keyword>
<comment type="catalytic activity">
    <reaction evidence="4">
        <text>2 GTP = 3',3'-c-di-GMP + 2 diphosphate</text>
        <dbReference type="Rhea" id="RHEA:24898"/>
        <dbReference type="ChEBI" id="CHEBI:33019"/>
        <dbReference type="ChEBI" id="CHEBI:37565"/>
        <dbReference type="ChEBI" id="CHEBI:58805"/>
        <dbReference type="EC" id="2.7.7.65"/>
    </reaction>
</comment>
<dbReference type="InterPro" id="IPR050469">
    <property type="entry name" value="Diguanylate_Cyclase"/>
</dbReference>
<dbReference type="GO" id="GO:0052621">
    <property type="term" value="F:diguanylate cyclase activity"/>
    <property type="evidence" value="ECO:0007669"/>
    <property type="project" value="UniProtKB-EC"/>
</dbReference>
<dbReference type="GO" id="GO:0043709">
    <property type="term" value="P:cell adhesion involved in single-species biofilm formation"/>
    <property type="evidence" value="ECO:0007669"/>
    <property type="project" value="TreeGrafter"/>
</dbReference>
<evidence type="ECO:0000256" key="5">
    <source>
        <dbReference type="SAM" id="Phobius"/>
    </source>
</evidence>
<comment type="subcellular location">
    <subcellularLocation>
        <location evidence="2">Cell inner membrane</location>
    </subcellularLocation>
</comment>
<dbReference type="PANTHER" id="PTHR45138">
    <property type="entry name" value="REGULATORY COMPONENTS OF SENSORY TRANSDUCTION SYSTEM"/>
    <property type="match status" value="1"/>
</dbReference>
<dbReference type="SUPFAM" id="SSF55073">
    <property type="entry name" value="Nucleotide cyclase"/>
    <property type="match status" value="1"/>
</dbReference>
<dbReference type="PROSITE" id="PS50887">
    <property type="entry name" value="GGDEF"/>
    <property type="match status" value="1"/>
</dbReference>
<dbReference type="Gene3D" id="3.30.450.20">
    <property type="entry name" value="PAS domain"/>
    <property type="match status" value="2"/>
</dbReference>
<dbReference type="EC" id="2.7.7.65" evidence="3"/>
<dbReference type="NCBIfam" id="TIGR00254">
    <property type="entry name" value="GGDEF"/>
    <property type="match status" value="1"/>
</dbReference>
<proteinExistence type="predicted"/>
<dbReference type="GO" id="GO:0005886">
    <property type="term" value="C:plasma membrane"/>
    <property type="evidence" value="ECO:0007669"/>
    <property type="project" value="UniProtKB-SubCell"/>
</dbReference>
<organism evidence="7 8">
    <name type="scientific">Pseudomonas syringae group genomosp. 3</name>
    <dbReference type="NCBI Taxonomy" id="251701"/>
    <lineage>
        <taxon>Bacteria</taxon>
        <taxon>Pseudomonadati</taxon>
        <taxon>Pseudomonadota</taxon>
        <taxon>Gammaproteobacteria</taxon>
        <taxon>Pseudomonadales</taxon>
        <taxon>Pseudomonadaceae</taxon>
        <taxon>Pseudomonas</taxon>
    </lineage>
</organism>
<dbReference type="Gene3D" id="3.30.70.270">
    <property type="match status" value="1"/>
</dbReference>
<dbReference type="CDD" id="cd12915">
    <property type="entry name" value="PDC2_DGC_like"/>
    <property type="match status" value="1"/>
</dbReference>
<dbReference type="RefSeq" id="WP_104698594.1">
    <property type="nucleotide sequence ID" value="NZ_LT963408.1"/>
</dbReference>
<evidence type="ECO:0000256" key="3">
    <source>
        <dbReference type="ARBA" id="ARBA00012528"/>
    </source>
</evidence>
<dbReference type="GO" id="GO:1902201">
    <property type="term" value="P:negative regulation of bacterial-type flagellum-dependent cell motility"/>
    <property type="evidence" value="ECO:0007669"/>
    <property type="project" value="TreeGrafter"/>
</dbReference>
<dbReference type="EMBL" id="LT963408">
    <property type="protein sequence ID" value="SOS34954.1"/>
    <property type="molecule type" value="Genomic_DNA"/>
</dbReference>
<dbReference type="InterPro" id="IPR000160">
    <property type="entry name" value="GGDEF_dom"/>
</dbReference>
<sequence>MKRDTRLVVILLTMIGVSLASLTVLKVLISRDRALEAINVHGLNLTQALGTYSESIVRQSSLILLGIVERLEAEGSGPAQIQRLSALVKRQNPMMPQLSGITIYDNKGRWLMSSSRPIPAGSNSSDRAYFIHHRDDPSHEIFIGPPIQSRSNLEWVITVSMRFNNAQGEFAGVVSVTLGIENFLRLFGKIDVGQDGAIGVSYTDGTLLVRYPFREQDMGRNFSTSPIYAKYLIDQPVGTASFTSSLDGVERLYAFRKSDLLPLVTTVALGKREAFAAWRTEALLSAVVVTSLLGLTGLIGWFLIVDIRRRTLIENQLRGAQQQLILSNRQLELLAMKDALTGLANRRCFDQTLSKEARRAQREGTTLALLMIDIDYFKRFNDTFGHVAGDVCLRAVGEILEESVKRPSDLVARYGGEEMGIIMPNTDGQGATVVAQLIIDRLERKNIRHNSSPFGRVSVSIGIIAAAGSQLDNVMGFIQGADRALYNAKALGRNQFAAGTL</sequence>